<evidence type="ECO:0000313" key="1">
    <source>
        <dbReference type="EMBL" id="OCL31433.1"/>
    </source>
</evidence>
<dbReference type="PANTHER" id="PTHR43680:SF2">
    <property type="entry name" value="NITRATE REDUCTASE MOLYBDENUM COFACTOR ASSEMBLY CHAPERONE NARJ"/>
    <property type="match status" value="1"/>
</dbReference>
<proteinExistence type="predicted"/>
<reference evidence="2" key="1">
    <citation type="submission" date="2016-07" db="EMBL/GenBank/DDBJ databases">
        <authorList>
            <person name="Florea S."/>
            <person name="Webb J.S."/>
            <person name="Jaromczyk J."/>
            <person name="Schardl C.L."/>
        </authorList>
    </citation>
    <scope>NUCLEOTIDE SEQUENCE [LARGE SCALE GENOMIC DNA]</scope>
    <source>
        <strain evidence="2">IPBSL-7</strain>
    </source>
</reference>
<dbReference type="Pfam" id="PF02613">
    <property type="entry name" value="Nitrate_red_del"/>
    <property type="match status" value="1"/>
</dbReference>
<protein>
    <submittedName>
        <fullName evidence="1">Nitrate reductase molybdenum cofactor assembly chaperone</fullName>
    </submittedName>
</protein>
<dbReference type="PANTHER" id="PTHR43680">
    <property type="entry name" value="NITRATE REDUCTASE MOLYBDENUM COFACTOR ASSEMBLY CHAPERONE"/>
    <property type="match status" value="1"/>
</dbReference>
<dbReference type="EMBL" id="MBQD01000026">
    <property type="protein sequence ID" value="OCL31433.1"/>
    <property type="molecule type" value="Genomic_DNA"/>
</dbReference>
<dbReference type="NCBIfam" id="TIGR00684">
    <property type="entry name" value="narJ"/>
    <property type="match status" value="1"/>
</dbReference>
<comment type="caution">
    <text evidence="1">The sequence shown here is derived from an EMBL/GenBank/DDBJ whole genome shotgun (WGS) entry which is preliminary data.</text>
</comment>
<keyword evidence="2" id="KW-1185">Reference proteome</keyword>
<dbReference type="Proteomes" id="UP000093501">
    <property type="component" value="Unassembled WGS sequence"/>
</dbReference>
<sequence>MMSAVVFQAAALLLSYPEQELLDRLPLIEEAVAEAGAAQDFAPTFAHLRSRPLMELQGWHVQEFDLSRRHALHLTYWTDGDTRRRGEVLAAIKQTYRDSGLVVDLDGELPDFLPMVLEFAAVGHPELGRALLTTYRASLELLRIGLAEDKLPQAGVVAAVCSALGGPSPRTRSEVRDLLGGPPTEAVGLEPTLLPYPQLQGS</sequence>
<dbReference type="GO" id="GO:0042128">
    <property type="term" value="P:nitrate assimilation"/>
    <property type="evidence" value="ECO:0007669"/>
    <property type="project" value="TreeGrafter"/>
</dbReference>
<dbReference type="InterPro" id="IPR003765">
    <property type="entry name" value="NO3_reductase_chaperone_NarJ"/>
</dbReference>
<dbReference type="RefSeq" id="WP_068752669.1">
    <property type="nucleotide sequence ID" value="NZ_LR214441.1"/>
</dbReference>
<dbReference type="InterPro" id="IPR036411">
    <property type="entry name" value="TorD-like_sf"/>
</dbReference>
<dbReference type="Gene3D" id="1.10.3480.10">
    <property type="entry name" value="TorD-like"/>
    <property type="match status" value="1"/>
</dbReference>
<dbReference type="InterPro" id="IPR020945">
    <property type="entry name" value="DMSO/NO3_reduct_chaperone"/>
</dbReference>
<organism evidence="1 2">
    <name type="scientific">Tessaracoccus lapidicaptus</name>
    <dbReference type="NCBI Taxonomy" id="1427523"/>
    <lineage>
        <taxon>Bacteria</taxon>
        <taxon>Bacillati</taxon>
        <taxon>Actinomycetota</taxon>
        <taxon>Actinomycetes</taxon>
        <taxon>Propionibacteriales</taxon>
        <taxon>Propionibacteriaceae</taxon>
        <taxon>Tessaracoccus</taxon>
    </lineage>
</organism>
<dbReference type="GO" id="GO:0051082">
    <property type="term" value="F:unfolded protein binding"/>
    <property type="evidence" value="ECO:0007669"/>
    <property type="project" value="InterPro"/>
</dbReference>
<gene>
    <name evidence="1" type="ORF">BCR15_09755</name>
</gene>
<dbReference type="GO" id="GO:0051131">
    <property type="term" value="P:chaperone-mediated protein complex assembly"/>
    <property type="evidence" value="ECO:0007669"/>
    <property type="project" value="InterPro"/>
</dbReference>
<dbReference type="SUPFAM" id="SSF89155">
    <property type="entry name" value="TorD-like"/>
    <property type="match status" value="1"/>
</dbReference>
<dbReference type="GO" id="GO:0016530">
    <property type="term" value="F:metallochaperone activity"/>
    <property type="evidence" value="ECO:0007669"/>
    <property type="project" value="TreeGrafter"/>
</dbReference>
<evidence type="ECO:0000313" key="2">
    <source>
        <dbReference type="Proteomes" id="UP000093501"/>
    </source>
</evidence>
<dbReference type="AlphaFoldDB" id="A0A1C0AHD8"/>
<name>A0A1C0AHD8_9ACTN</name>
<accession>A0A1C0AHD8</accession>